<dbReference type="AlphaFoldDB" id="A0AAP0SFI9"/>
<feature type="region of interest" description="Disordered" evidence="1">
    <location>
        <begin position="1"/>
        <end position="24"/>
    </location>
</feature>
<name>A0AAP0SFI9_9PSED</name>
<dbReference type="InterPro" id="IPR055507">
    <property type="entry name" value="DUF7079"/>
</dbReference>
<dbReference type="Proteomes" id="UP000027121">
    <property type="component" value="Chromosome"/>
</dbReference>
<dbReference type="GeneID" id="98284250"/>
<evidence type="ECO:0000256" key="1">
    <source>
        <dbReference type="SAM" id="MobiDB-lite"/>
    </source>
</evidence>
<feature type="domain" description="DUF7079" evidence="2">
    <location>
        <begin position="23"/>
        <end position="131"/>
    </location>
</feature>
<organism evidence="3 4">
    <name type="scientific">Pseudomonas donghuensis</name>
    <dbReference type="NCBI Taxonomy" id="1163398"/>
    <lineage>
        <taxon>Bacteria</taxon>
        <taxon>Pseudomonadati</taxon>
        <taxon>Pseudomonadota</taxon>
        <taxon>Gammaproteobacteria</taxon>
        <taxon>Pseudomonadales</taxon>
        <taxon>Pseudomonadaceae</taxon>
        <taxon>Pseudomonas</taxon>
    </lineage>
</organism>
<dbReference type="RefSeq" id="WP_010227036.1">
    <property type="nucleotide sequence ID" value="NZ_CATKPL010000012.1"/>
</dbReference>
<protein>
    <recommendedName>
        <fullName evidence="2">DUF7079 domain-containing protein</fullName>
    </recommendedName>
</protein>
<evidence type="ECO:0000259" key="2">
    <source>
        <dbReference type="Pfam" id="PF23296"/>
    </source>
</evidence>
<evidence type="ECO:0000313" key="3">
    <source>
        <dbReference type="EMBL" id="KDN98236.1"/>
    </source>
</evidence>
<dbReference type="KEGG" id="pdw:BV82_3861"/>
<evidence type="ECO:0000313" key="4">
    <source>
        <dbReference type="Proteomes" id="UP000027121"/>
    </source>
</evidence>
<sequence length="144" mass="17006">MNERITSVKPEPAAAPAPQMTPEQRHQVRVAMSDAFVDTHIEFLWIARHLVGFDRELLKEIFYSEVAPACYGNIMTPVPPIWTGFDETWLQEEIEESLQARRDSWWRRQIDRFLNATWVWFFCKEIWAEIVEALDQAEAEQQPE</sequence>
<dbReference type="Pfam" id="PF23296">
    <property type="entry name" value="DUF7079"/>
    <property type="match status" value="1"/>
</dbReference>
<accession>A0AAP0SFI9</accession>
<keyword evidence="4" id="KW-1185">Reference proteome</keyword>
<dbReference type="EMBL" id="CP071706">
    <property type="protein sequence ID" value="KDN98236.1"/>
    <property type="molecule type" value="Genomic_DNA"/>
</dbReference>
<proteinExistence type="predicted"/>
<reference evidence="3 4" key="1">
    <citation type="journal article" date="2014" name="Genome Announc.">
        <title>Genome Sequence of Pseudomonas sp. Strain P482, a Tomato Rhizosphere Isolate with Broad-Spectrum Antimicrobial Activity.</title>
        <authorList>
            <person name="Krzyzanowska D.M."/>
            <person name="Ossowicki A."/>
            <person name="Jafra S."/>
        </authorList>
    </citation>
    <scope>NUCLEOTIDE SEQUENCE [LARGE SCALE GENOMIC DNA]</scope>
    <source>
        <strain evidence="3 4">P482</strain>
    </source>
</reference>
<reference evidence="3 4" key="2">
    <citation type="journal article" date="2016" name="Front. Microbiol.">
        <title>When Genome-Based Approach Meets the 'Old but Good': Revealing Genes Involved in the Antibacterial Activity of Pseudomonas sp. P482 against Soft Rot Pathogens.</title>
        <authorList>
            <person name="Krzyzanowska D.M."/>
            <person name="Ossowicki A."/>
            <person name="Rajewska M."/>
            <person name="Maciag T."/>
            <person name="Jablonska M."/>
            <person name="Obuchowski M."/>
            <person name="Heeb S."/>
            <person name="Jafra S."/>
        </authorList>
    </citation>
    <scope>NUCLEOTIDE SEQUENCE [LARGE SCALE GENOMIC DNA]</scope>
    <source>
        <strain evidence="3 4">P482</strain>
    </source>
</reference>
<gene>
    <name evidence="3" type="ORF">BV82_3861</name>
</gene>